<name>A0A6C0AMN8_9ZZZZ</name>
<feature type="region of interest" description="Disordered" evidence="2">
    <location>
        <begin position="154"/>
        <end position="174"/>
    </location>
</feature>
<organism evidence="3">
    <name type="scientific">viral metagenome</name>
    <dbReference type="NCBI Taxonomy" id="1070528"/>
    <lineage>
        <taxon>unclassified sequences</taxon>
        <taxon>metagenomes</taxon>
        <taxon>organismal metagenomes</taxon>
    </lineage>
</organism>
<reference evidence="3" key="1">
    <citation type="journal article" date="2020" name="Nature">
        <title>Giant virus diversity and host interactions through global metagenomics.</title>
        <authorList>
            <person name="Schulz F."/>
            <person name="Roux S."/>
            <person name="Paez-Espino D."/>
            <person name="Jungbluth S."/>
            <person name="Walsh D.A."/>
            <person name="Denef V.J."/>
            <person name="McMahon K.D."/>
            <person name="Konstantinidis K.T."/>
            <person name="Eloe-Fadrosh E.A."/>
            <person name="Kyrpides N.C."/>
            <person name="Woyke T."/>
        </authorList>
    </citation>
    <scope>NUCLEOTIDE SEQUENCE</scope>
    <source>
        <strain evidence="3">GVMAG-S-1101161-73</strain>
    </source>
</reference>
<dbReference type="EMBL" id="MN740729">
    <property type="protein sequence ID" value="QHS81064.1"/>
    <property type="molecule type" value="Genomic_DNA"/>
</dbReference>
<proteinExistence type="predicted"/>
<keyword evidence="1" id="KW-0175">Coiled coil</keyword>
<evidence type="ECO:0000256" key="1">
    <source>
        <dbReference type="SAM" id="Coils"/>
    </source>
</evidence>
<feature type="coiled-coil region" evidence="1">
    <location>
        <begin position="96"/>
        <end position="137"/>
    </location>
</feature>
<evidence type="ECO:0000313" key="3">
    <source>
        <dbReference type="EMBL" id="QHS81064.1"/>
    </source>
</evidence>
<accession>A0A6C0AMN8</accession>
<protein>
    <submittedName>
        <fullName evidence="3">Uncharacterized protein</fullName>
    </submittedName>
</protein>
<feature type="compositionally biased region" description="Basic residues" evidence="2">
    <location>
        <begin position="155"/>
        <end position="174"/>
    </location>
</feature>
<feature type="compositionally biased region" description="Polar residues" evidence="2">
    <location>
        <begin position="1"/>
        <end position="15"/>
    </location>
</feature>
<dbReference type="AlphaFoldDB" id="A0A6C0AMN8"/>
<evidence type="ECO:0000256" key="2">
    <source>
        <dbReference type="SAM" id="MobiDB-lite"/>
    </source>
</evidence>
<sequence length="174" mass="20065">MSNEIGHWNNGTESVPKSVPKSGPDKAQLHPITAMAASGIDRHLSNRLNPDLSARIMKTLLKKNNTKAKRFAHGTATPALNILKRTSHIGKMNVTRRKLHVMKQEQKEEYERYLREIKDYEQAIKKEEAILEQDKKRLMKTAESILAMKALDALKKKRRHRNEARTKKARKHTK</sequence>
<feature type="region of interest" description="Disordered" evidence="2">
    <location>
        <begin position="1"/>
        <end position="27"/>
    </location>
</feature>